<keyword evidence="2" id="KW-1185">Reference proteome</keyword>
<dbReference type="Proteomes" id="UP001283361">
    <property type="component" value="Unassembled WGS sequence"/>
</dbReference>
<name>A0AAE1E038_9GAST</name>
<evidence type="ECO:0000313" key="1">
    <source>
        <dbReference type="EMBL" id="KAK3787933.1"/>
    </source>
</evidence>
<sequence length="91" mass="10041">MPASLLHSVDRTLHSIGHCASKYYRQHILLCGGLDACLSATFRRSNSSLYRRLCASKSYRQHIIVCVTALMPASLIRSVDRTPHSIGVATV</sequence>
<proteinExistence type="predicted"/>
<dbReference type="AlphaFoldDB" id="A0AAE1E038"/>
<protein>
    <submittedName>
        <fullName evidence="1">Uncharacterized protein</fullName>
    </submittedName>
</protein>
<evidence type="ECO:0000313" key="2">
    <source>
        <dbReference type="Proteomes" id="UP001283361"/>
    </source>
</evidence>
<gene>
    <name evidence="1" type="ORF">RRG08_008952</name>
</gene>
<organism evidence="1 2">
    <name type="scientific">Elysia crispata</name>
    <name type="common">lettuce slug</name>
    <dbReference type="NCBI Taxonomy" id="231223"/>
    <lineage>
        <taxon>Eukaryota</taxon>
        <taxon>Metazoa</taxon>
        <taxon>Spiralia</taxon>
        <taxon>Lophotrochozoa</taxon>
        <taxon>Mollusca</taxon>
        <taxon>Gastropoda</taxon>
        <taxon>Heterobranchia</taxon>
        <taxon>Euthyneura</taxon>
        <taxon>Panpulmonata</taxon>
        <taxon>Sacoglossa</taxon>
        <taxon>Placobranchoidea</taxon>
        <taxon>Plakobranchidae</taxon>
        <taxon>Elysia</taxon>
    </lineage>
</organism>
<accession>A0AAE1E038</accession>
<dbReference type="EMBL" id="JAWDGP010001820">
    <property type="protein sequence ID" value="KAK3787933.1"/>
    <property type="molecule type" value="Genomic_DNA"/>
</dbReference>
<reference evidence="1" key="1">
    <citation type="journal article" date="2023" name="G3 (Bethesda)">
        <title>A reference genome for the long-term kleptoplast-retaining sea slug Elysia crispata morphotype clarki.</title>
        <authorList>
            <person name="Eastman K.E."/>
            <person name="Pendleton A.L."/>
            <person name="Shaikh M.A."/>
            <person name="Suttiyut T."/>
            <person name="Ogas R."/>
            <person name="Tomko P."/>
            <person name="Gavelis G."/>
            <person name="Widhalm J.R."/>
            <person name="Wisecaver J.H."/>
        </authorList>
    </citation>
    <scope>NUCLEOTIDE SEQUENCE</scope>
    <source>
        <strain evidence="1">ECLA1</strain>
    </source>
</reference>
<comment type="caution">
    <text evidence="1">The sequence shown here is derived from an EMBL/GenBank/DDBJ whole genome shotgun (WGS) entry which is preliminary data.</text>
</comment>